<proteinExistence type="predicted"/>
<name>A0ABQ5LZE5_9FIRM</name>
<evidence type="ECO:0000313" key="2">
    <source>
        <dbReference type="Proteomes" id="UP001419084"/>
    </source>
</evidence>
<dbReference type="EMBL" id="BRPJ01000002">
    <property type="protein sequence ID" value="GLB28127.1"/>
    <property type="molecule type" value="Genomic_DNA"/>
</dbReference>
<accession>A0ABQ5LZE5</accession>
<dbReference type="Proteomes" id="UP001419084">
    <property type="component" value="Unassembled WGS sequence"/>
</dbReference>
<protein>
    <submittedName>
        <fullName evidence="1">Uncharacterized protein</fullName>
    </submittedName>
</protein>
<sequence length="66" mass="8022">MCPYIDYHTERLIIYRKILVKLMSEKVSELNRDNFAVKQRLKYVNLYSTENNYNALTYEDSLLVRE</sequence>
<organism evidence="1 2">
    <name type="scientific">Lacrimispora amygdalina</name>
    <dbReference type="NCBI Taxonomy" id="253257"/>
    <lineage>
        <taxon>Bacteria</taxon>
        <taxon>Bacillati</taxon>
        <taxon>Bacillota</taxon>
        <taxon>Clostridia</taxon>
        <taxon>Lachnospirales</taxon>
        <taxon>Lachnospiraceae</taxon>
        <taxon>Lacrimispora</taxon>
    </lineage>
</organism>
<comment type="caution">
    <text evidence="1">The sequence shown here is derived from an EMBL/GenBank/DDBJ whole genome shotgun (WGS) entry which is preliminary data.</text>
</comment>
<gene>
    <name evidence="1" type="ORF">LAD12857_00500</name>
</gene>
<keyword evidence="2" id="KW-1185">Reference proteome</keyword>
<reference evidence="1 2" key="1">
    <citation type="journal article" date="2024" name="Int. J. Syst. Evol. Microbiol.">
        <title>Lacrimispora brassicae sp. nov. isolated from fermented cabbage, and proposal of Clostridium indicum Gundawar et al. 2019 and Clostridium methoxybenzovorans Mechichi et al. 1999 as heterotypic synonyms of Lacrimispora amygdalina (Parshina et al. 2003) Haas and Blanchard 2020 and Lacrimispora indolis (McClung and McCoy 1957) Haas and Blanchard 2020, respectively.</title>
        <authorList>
            <person name="Kobayashi H."/>
            <person name="Tanizawa Y."/>
            <person name="Sakamoto M."/>
            <person name="Ohkuma M."/>
            <person name="Tohno M."/>
        </authorList>
    </citation>
    <scope>NUCLEOTIDE SEQUENCE [LARGE SCALE GENOMIC DNA]</scope>
    <source>
        <strain evidence="1 2">DSM 12857</strain>
    </source>
</reference>
<evidence type="ECO:0000313" key="1">
    <source>
        <dbReference type="EMBL" id="GLB28127.1"/>
    </source>
</evidence>